<dbReference type="Proteomes" id="UP000263268">
    <property type="component" value="Unassembled WGS sequence"/>
</dbReference>
<reference evidence="1 2" key="1">
    <citation type="journal article" date="2018" name="Nat. Biotechnol.">
        <title>A standardized bacterial taxonomy based on genome phylogeny substantially revises the tree of life.</title>
        <authorList>
            <person name="Parks D.H."/>
            <person name="Chuvochina M."/>
            <person name="Waite D.W."/>
            <person name="Rinke C."/>
            <person name="Skarshewski A."/>
            <person name="Chaumeil P.A."/>
            <person name="Hugenholtz P."/>
        </authorList>
    </citation>
    <scope>NUCLEOTIDE SEQUENCE [LARGE SCALE GENOMIC DNA]</scope>
    <source>
        <strain evidence="1">UBA10227</strain>
    </source>
</reference>
<dbReference type="AlphaFoldDB" id="A0A3D6BPL4"/>
<organism evidence="1 2">
    <name type="scientific">Xanthomarina gelatinilytica</name>
    <dbReference type="NCBI Taxonomy" id="1137281"/>
    <lineage>
        <taxon>Bacteria</taxon>
        <taxon>Pseudomonadati</taxon>
        <taxon>Bacteroidota</taxon>
        <taxon>Flavobacteriia</taxon>
        <taxon>Flavobacteriales</taxon>
        <taxon>Flavobacteriaceae</taxon>
        <taxon>Xanthomarina</taxon>
    </lineage>
</organism>
<proteinExistence type="predicted"/>
<accession>A0A3D6BPL4</accession>
<evidence type="ECO:0000313" key="1">
    <source>
        <dbReference type="EMBL" id="HCY81196.1"/>
    </source>
</evidence>
<comment type="caution">
    <text evidence="1">The sequence shown here is derived from an EMBL/GenBank/DDBJ whole genome shotgun (WGS) entry which is preliminary data.</text>
</comment>
<dbReference type="EMBL" id="DPRK01000102">
    <property type="protein sequence ID" value="HCY81196.1"/>
    <property type="molecule type" value="Genomic_DNA"/>
</dbReference>
<evidence type="ECO:0000313" key="2">
    <source>
        <dbReference type="Proteomes" id="UP000263268"/>
    </source>
</evidence>
<protein>
    <submittedName>
        <fullName evidence="1">Uncharacterized protein</fullName>
    </submittedName>
</protein>
<gene>
    <name evidence="1" type="ORF">DHV22_06095</name>
</gene>
<name>A0A3D6BPL4_9FLAO</name>
<sequence length="149" mass="16819">MVAFSILCIKATENNKIFNTLNEVVTISKKNMVQVFDWNVTTNKSTYSGTSLNLEHANKMIALVSADEVVLEKKIESFYMLNYEAEDNSNRLYFWEVESTYGYAKGFSSSEDDANRMIQLIAKGEIVTSKVIISGVVKGTPRKKARVKK</sequence>